<name>A0A4C1UBL5_EUMVA</name>
<gene>
    <name evidence="1" type="ORF">EVAR_76040_1</name>
</gene>
<dbReference type="EMBL" id="BGZK01000149">
    <property type="protein sequence ID" value="GBP23324.1"/>
    <property type="molecule type" value="Genomic_DNA"/>
</dbReference>
<keyword evidence="2" id="KW-1185">Reference proteome</keyword>
<evidence type="ECO:0000313" key="1">
    <source>
        <dbReference type="EMBL" id="GBP23324.1"/>
    </source>
</evidence>
<dbReference type="AlphaFoldDB" id="A0A4C1UBL5"/>
<comment type="caution">
    <text evidence="1">The sequence shown here is derived from an EMBL/GenBank/DDBJ whole genome shotgun (WGS) entry which is preliminary data.</text>
</comment>
<proteinExistence type="predicted"/>
<protein>
    <submittedName>
        <fullName evidence="1">Uncharacterized protein</fullName>
    </submittedName>
</protein>
<reference evidence="1 2" key="1">
    <citation type="journal article" date="2019" name="Commun. Biol.">
        <title>The bagworm genome reveals a unique fibroin gene that provides high tensile strength.</title>
        <authorList>
            <person name="Kono N."/>
            <person name="Nakamura H."/>
            <person name="Ohtoshi R."/>
            <person name="Tomita M."/>
            <person name="Numata K."/>
            <person name="Arakawa K."/>
        </authorList>
    </citation>
    <scope>NUCLEOTIDE SEQUENCE [LARGE SCALE GENOMIC DNA]</scope>
</reference>
<organism evidence="1 2">
    <name type="scientific">Eumeta variegata</name>
    <name type="common">Bagworm moth</name>
    <name type="synonym">Eumeta japonica</name>
    <dbReference type="NCBI Taxonomy" id="151549"/>
    <lineage>
        <taxon>Eukaryota</taxon>
        <taxon>Metazoa</taxon>
        <taxon>Ecdysozoa</taxon>
        <taxon>Arthropoda</taxon>
        <taxon>Hexapoda</taxon>
        <taxon>Insecta</taxon>
        <taxon>Pterygota</taxon>
        <taxon>Neoptera</taxon>
        <taxon>Endopterygota</taxon>
        <taxon>Lepidoptera</taxon>
        <taxon>Glossata</taxon>
        <taxon>Ditrysia</taxon>
        <taxon>Tineoidea</taxon>
        <taxon>Psychidae</taxon>
        <taxon>Oiketicinae</taxon>
        <taxon>Eumeta</taxon>
    </lineage>
</organism>
<evidence type="ECO:0000313" key="2">
    <source>
        <dbReference type="Proteomes" id="UP000299102"/>
    </source>
</evidence>
<dbReference type="Proteomes" id="UP000299102">
    <property type="component" value="Unassembled WGS sequence"/>
</dbReference>
<accession>A0A4C1UBL5</accession>
<sequence length="125" mass="13945">MSVKQEIYEKIVSYGTLSSLPTLPGKYRIYQQPPEVSSPSTCNDFLTCYMDPIQCSAICASHPESYPVFILDFFSGLSFDYDSGVAFISSADITYDYYSHSTLDYDVDPTLASNLDLHPSFALDC</sequence>